<keyword evidence="2" id="KW-1185">Reference proteome</keyword>
<gene>
    <name evidence="1" type="ordered locus">Mnod_0098</name>
</gene>
<dbReference type="HOGENOM" id="CLU_2494327_0_0_5"/>
<dbReference type="AlphaFoldDB" id="B8IUA0"/>
<sequence>MLAIRSRAAFSCDRSVCDQGVQSVRQGPEWQPGPCSSLQILERNPCLTMLGIKSFEDLLNCHALHGVGSWSPWPHVSSLPGANAEA</sequence>
<dbReference type="Proteomes" id="UP000008207">
    <property type="component" value="Chromosome"/>
</dbReference>
<protein>
    <submittedName>
        <fullName evidence="1">Uncharacterized protein</fullName>
    </submittedName>
</protein>
<evidence type="ECO:0000313" key="1">
    <source>
        <dbReference type="EMBL" id="ACL55145.1"/>
    </source>
</evidence>
<reference evidence="1 2" key="1">
    <citation type="submission" date="2009-01" db="EMBL/GenBank/DDBJ databases">
        <title>Complete sequence of chromosome of Methylobacterium nodulans ORS 2060.</title>
        <authorList>
            <consortium name="US DOE Joint Genome Institute"/>
            <person name="Lucas S."/>
            <person name="Copeland A."/>
            <person name="Lapidus A."/>
            <person name="Glavina del Rio T."/>
            <person name="Dalin E."/>
            <person name="Tice H."/>
            <person name="Bruce D."/>
            <person name="Goodwin L."/>
            <person name="Pitluck S."/>
            <person name="Sims D."/>
            <person name="Brettin T."/>
            <person name="Detter J.C."/>
            <person name="Han C."/>
            <person name="Larimer F."/>
            <person name="Land M."/>
            <person name="Hauser L."/>
            <person name="Kyrpides N."/>
            <person name="Ivanova N."/>
            <person name="Marx C.J."/>
            <person name="Richardson P."/>
        </authorList>
    </citation>
    <scope>NUCLEOTIDE SEQUENCE [LARGE SCALE GENOMIC DNA]</scope>
    <source>
        <strain evidence="2">LMG 21967 / CNCM I-2342 / ORS 2060</strain>
    </source>
</reference>
<accession>B8IUA0</accession>
<name>B8IUA0_METNO</name>
<evidence type="ECO:0000313" key="2">
    <source>
        <dbReference type="Proteomes" id="UP000008207"/>
    </source>
</evidence>
<proteinExistence type="predicted"/>
<organism evidence="1 2">
    <name type="scientific">Methylobacterium nodulans (strain LMG 21967 / CNCM I-2342 / ORS 2060)</name>
    <dbReference type="NCBI Taxonomy" id="460265"/>
    <lineage>
        <taxon>Bacteria</taxon>
        <taxon>Pseudomonadati</taxon>
        <taxon>Pseudomonadota</taxon>
        <taxon>Alphaproteobacteria</taxon>
        <taxon>Hyphomicrobiales</taxon>
        <taxon>Methylobacteriaceae</taxon>
        <taxon>Methylobacterium</taxon>
    </lineage>
</organism>
<dbReference type="EMBL" id="CP001349">
    <property type="protein sequence ID" value="ACL55145.1"/>
    <property type="molecule type" value="Genomic_DNA"/>
</dbReference>
<dbReference type="KEGG" id="mno:Mnod_0098"/>